<evidence type="ECO:0000313" key="8">
    <source>
        <dbReference type="Proteomes" id="UP000657574"/>
    </source>
</evidence>
<evidence type="ECO:0000256" key="3">
    <source>
        <dbReference type="ARBA" id="ARBA00022827"/>
    </source>
</evidence>
<reference evidence="7" key="1">
    <citation type="journal article" date="2014" name="Int. J. Syst. Evol. Microbiol.">
        <title>Complete genome sequence of Corynebacterium casei LMG S-19264T (=DSM 44701T), isolated from a smear-ripened cheese.</title>
        <authorList>
            <consortium name="US DOE Joint Genome Institute (JGI-PGF)"/>
            <person name="Walter F."/>
            <person name="Albersmeier A."/>
            <person name="Kalinowski J."/>
            <person name="Ruckert C."/>
        </authorList>
    </citation>
    <scope>NUCLEOTIDE SEQUENCE</scope>
    <source>
        <strain evidence="7">JCM 3086</strain>
    </source>
</reference>
<comment type="similarity">
    <text evidence="5">Belongs to the L2HGDH family.</text>
</comment>
<evidence type="ECO:0000259" key="6">
    <source>
        <dbReference type="Pfam" id="PF01266"/>
    </source>
</evidence>
<dbReference type="EMBL" id="BMQA01000028">
    <property type="protein sequence ID" value="GGJ43092.1"/>
    <property type="molecule type" value="Genomic_DNA"/>
</dbReference>
<dbReference type="NCBIfam" id="NF008726">
    <property type="entry name" value="PRK11728.1"/>
    <property type="match status" value="1"/>
</dbReference>
<dbReference type="PANTHER" id="PTHR43104:SF2">
    <property type="entry name" value="L-2-HYDROXYGLUTARATE DEHYDROGENASE, MITOCHONDRIAL"/>
    <property type="match status" value="1"/>
</dbReference>
<dbReference type="Gene3D" id="3.50.50.60">
    <property type="entry name" value="FAD/NAD(P)-binding domain"/>
    <property type="match status" value="1"/>
</dbReference>
<keyword evidence="4" id="KW-0560">Oxidoreductase</keyword>
<accession>A0A917P0V2</accession>
<keyword evidence="2" id="KW-0285">Flavoprotein</keyword>
<feature type="domain" description="FAD dependent oxidoreductase" evidence="6">
    <location>
        <begin position="19"/>
        <end position="404"/>
    </location>
</feature>
<dbReference type="InterPro" id="IPR036188">
    <property type="entry name" value="FAD/NAD-bd_sf"/>
</dbReference>
<dbReference type="RefSeq" id="WP_189314667.1">
    <property type="nucleotide sequence ID" value="NZ_BMQA01000028.1"/>
</dbReference>
<dbReference type="GO" id="GO:0005737">
    <property type="term" value="C:cytoplasm"/>
    <property type="evidence" value="ECO:0007669"/>
    <property type="project" value="TreeGrafter"/>
</dbReference>
<evidence type="ECO:0000256" key="5">
    <source>
        <dbReference type="ARBA" id="ARBA00037941"/>
    </source>
</evidence>
<comment type="cofactor">
    <cofactor evidence="1">
        <name>FAD</name>
        <dbReference type="ChEBI" id="CHEBI:57692"/>
    </cofactor>
</comment>
<dbReference type="PANTHER" id="PTHR43104">
    <property type="entry name" value="L-2-HYDROXYGLUTARATE DEHYDROGENASE, MITOCHONDRIAL"/>
    <property type="match status" value="1"/>
</dbReference>
<keyword evidence="3" id="KW-0274">FAD</keyword>
<evidence type="ECO:0000256" key="1">
    <source>
        <dbReference type="ARBA" id="ARBA00001974"/>
    </source>
</evidence>
<dbReference type="SUPFAM" id="SSF51905">
    <property type="entry name" value="FAD/NAD(P)-binding domain"/>
    <property type="match status" value="1"/>
</dbReference>
<evidence type="ECO:0000256" key="2">
    <source>
        <dbReference type="ARBA" id="ARBA00022630"/>
    </source>
</evidence>
<dbReference type="Pfam" id="PF01266">
    <property type="entry name" value="DAO"/>
    <property type="match status" value="1"/>
</dbReference>
<dbReference type="Gene3D" id="3.30.9.10">
    <property type="entry name" value="D-Amino Acid Oxidase, subunit A, domain 2"/>
    <property type="match status" value="1"/>
</dbReference>
<dbReference type="InterPro" id="IPR006076">
    <property type="entry name" value="FAD-dep_OxRdtase"/>
</dbReference>
<dbReference type="AlphaFoldDB" id="A0A917P0V2"/>
<organism evidence="7 8">
    <name type="scientific">Streptomyces brasiliensis</name>
    <dbReference type="NCBI Taxonomy" id="1954"/>
    <lineage>
        <taxon>Bacteria</taxon>
        <taxon>Bacillati</taxon>
        <taxon>Actinomycetota</taxon>
        <taxon>Actinomycetes</taxon>
        <taxon>Kitasatosporales</taxon>
        <taxon>Streptomycetaceae</taxon>
        <taxon>Streptomyces</taxon>
    </lineage>
</organism>
<protein>
    <submittedName>
        <fullName evidence="7">Hydroxyglutarate oxidase</fullName>
    </submittedName>
</protein>
<evidence type="ECO:0000256" key="4">
    <source>
        <dbReference type="ARBA" id="ARBA00023002"/>
    </source>
</evidence>
<dbReference type="Proteomes" id="UP000657574">
    <property type="component" value="Unassembled WGS sequence"/>
</dbReference>
<proteinExistence type="inferred from homology"/>
<reference evidence="7" key="2">
    <citation type="submission" date="2020-09" db="EMBL/GenBank/DDBJ databases">
        <authorList>
            <person name="Sun Q."/>
            <person name="Ohkuma M."/>
        </authorList>
    </citation>
    <scope>NUCLEOTIDE SEQUENCE</scope>
    <source>
        <strain evidence="7">JCM 3086</strain>
    </source>
</reference>
<comment type="caution">
    <text evidence="7">The sequence shown here is derived from an EMBL/GenBank/DDBJ whole genome shotgun (WGS) entry which is preliminary data.</text>
</comment>
<sequence>MHHREWEVVPVVGRAHDCDVLVVGGGIVGLSTAYAITRAAPGTRVAVLEKEAGPARHQTGRNSGVIHSGIYYRPGSLKARYAVRGAAEMVKFCAEYGIAHAVTGKLIVATDREELPRLHALVQRGRENGIPVRELGPAQITEYEPEVRGLAAIHVGTTGVCDFGAVARRLAEASGAEIRYGAQVVQVDRRPELGVAVRTGDGSVVRGRVLVNCAGLYCDEIARLTGDEPGVRIVPFRGEYYELARPGLVRGLVYPVPDPAFPFLGVHLTRGIDGGVHIGPNAVPALAREGYGWGVVRPREVAATLTWPGAWALAHRHWRYGLGELRRSVSRAAFTDAVRRLLPAVEEADLVPAAPGVRAQAVLRDGTLVDDFLIRESARAVHVLNAPSPAATASLPIGREVARRALAVLGAL</sequence>
<name>A0A917P0V2_9ACTN</name>
<keyword evidence="8" id="KW-1185">Reference proteome</keyword>
<evidence type="ECO:0000313" key="7">
    <source>
        <dbReference type="EMBL" id="GGJ43092.1"/>
    </source>
</evidence>
<gene>
    <name evidence="7" type="ORF">GCM10010121_062870</name>
</gene>
<dbReference type="GO" id="GO:0047545">
    <property type="term" value="F:(S)-2-hydroxyglutarate dehydrogenase activity"/>
    <property type="evidence" value="ECO:0007669"/>
    <property type="project" value="TreeGrafter"/>
</dbReference>